<comment type="cofactor">
    <cofactor evidence="1 5">
        <name>pyridoxal 5'-phosphate</name>
        <dbReference type="ChEBI" id="CHEBI:597326"/>
    </cofactor>
</comment>
<dbReference type="InterPro" id="IPR015424">
    <property type="entry name" value="PyrdxlP-dep_Trfase"/>
</dbReference>
<dbReference type="Gene3D" id="3.40.640.10">
    <property type="entry name" value="Type I PLP-dependent aspartate aminotransferase-like (Major domain)"/>
    <property type="match status" value="1"/>
</dbReference>
<evidence type="ECO:0000256" key="5">
    <source>
        <dbReference type="RuleBase" id="RU003693"/>
    </source>
</evidence>
<evidence type="ECO:0000313" key="7">
    <source>
        <dbReference type="EMBL" id="VYU27070.1"/>
    </source>
</evidence>
<comment type="subunit">
    <text evidence="2">Homodimer.</text>
</comment>
<dbReference type="InterPro" id="IPR001917">
    <property type="entry name" value="Aminotrans_II_pyridoxalP_BS"/>
</dbReference>
<accession>A0A6N3DDU3</accession>
<feature type="domain" description="Aminotransferase class I/classII large" evidence="6">
    <location>
        <begin position="40"/>
        <end position="376"/>
    </location>
</feature>
<evidence type="ECO:0000256" key="4">
    <source>
        <dbReference type="ARBA" id="ARBA00022898"/>
    </source>
</evidence>
<sequence>MNNIYIEEKLQKLEKEHLIREERIFESPQLAKSMIDSREYLLFSSSNYLSLGENKEILEKVKEKMDGIGLGSGGSRLTTGSHKVHKDLERNLAEFIGYENSLVYSSGFMANLGFLTAVCDDETIVFSDEKNHASIIDGIKLSKSKVEVYKHLDFKDLEEKLKKYPNRNKVLVSDGVFSMDGDILPLDEFCRLGEKYKALTYVDDAHGFGILGENGRGITEIYKTYPDVMLVTFSKALGASGAALLTSNLMRKYLFNTSREFIFSTSISPVDTLIISESLNYIQSNKKNINKLKDNVSYLKKKLEENNFDIGGNSHIIPIKVGNEKRAQEIFKKLIDSGIFLSIIRFPAVPKNQAILRVTPMSNHTKEDLDFLMEKLNEFVK</sequence>
<dbReference type="RefSeq" id="WP_156702842.1">
    <property type="nucleotide sequence ID" value="NZ_CACRUP010000024.1"/>
</dbReference>
<dbReference type="GO" id="GO:0008710">
    <property type="term" value="F:8-amino-7-oxononanoate synthase activity"/>
    <property type="evidence" value="ECO:0007669"/>
    <property type="project" value="UniProtKB-EC"/>
</dbReference>
<dbReference type="GO" id="GO:0030170">
    <property type="term" value="F:pyridoxal phosphate binding"/>
    <property type="evidence" value="ECO:0007669"/>
    <property type="project" value="InterPro"/>
</dbReference>
<protein>
    <submittedName>
        <fullName evidence="7">8-amino-7-oxononanoate synthase</fullName>
        <ecNumber evidence="7">2.3.1.47</ecNumber>
    </submittedName>
</protein>
<keyword evidence="4 5" id="KW-0663">Pyridoxal phosphate</keyword>
<dbReference type="InterPro" id="IPR015421">
    <property type="entry name" value="PyrdxlP-dep_Trfase_major"/>
</dbReference>
<evidence type="ECO:0000256" key="2">
    <source>
        <dbReference type="ARBA" id="ARBA00011738"/>
    </source>
</evidence>
<evidence type="ECO:0000259" key="6">
    <source>
        <dbReference type="Pfam" id="PF00155"/>
    </source>
</evidence>
<name>A0A6N3DDU3_9FIRM</name>
<evidence type="ECO:0000256" key="3">
    <source>
        <dbReference type="ARBA" id="ARBA00022679"/>
    </source>
</evidence>
<dbReference type="EMBL" id="CACRUP010000024">
    <property type="protein sequence ID" value="VYU27070.1"/>
    <property type="molecule type" value="Genomic_DNA"/>
</dbReference>
<dbReference type="AlphaFoldDB" id="A0A6N3DDU3"/>
<proteinExistence type="inferred from homology"/>
<keyword evidence="3 7" id="KW-0808">Transferase</keyword>
<keyword evidence="7" id="KW-0012">Acyltransferase</keyword>
<dbReference type="PROSITE" id="PS00599">
    <property type="entry name" value="AA_TRANSFER_CLASS_2"/>
    <property type="match status" value="1"/>
</dbReference>
<reference evidence="7" key="1">
    <citation type="submission" date="2019-11" db="EMBL/GenBank/DDBJ databases">
        <authorList>
            <person name="Feng L."/>
        </authorList>
    </citation>
    <scope>NUCLEOTIDE SEQUENCE</scope>
    <source>
        <strain evidence="7">PgorbachiiLFYP46</strain>
    </source>
</reference>
<dbReference type="InterPro" id="IPR015422">
    <property type="entry name" value="PyrdxlP-dep_Trfase_small"/>
</dbReference>
<dbReference type="InterPro" id="IPR050087">
    <property type="entry name" value="AON_synthase_class-II"/>
</dbReference>
<dbReference type="Pfam" id="PF00155">
    <property type="entry name" value="Aminotran_1_2"/>
    <property type="match status" value="1"/>
</dbReference>
<dbReference type="PANTHER" id="PTHR13693">
    <property type="entry name" value="CLASS II AMINOTRANSFERASE/8-AMINO-7-OXONONANOATE SYNTHASE"/>
    <property type="match status" value="1"/>
</dbReference>
<organism evidence="7">
    <name type="scientific">Peptoniphilus gorbachii</name>
    <dbReference type="NCBI Taxonomy" id="411567"/>
    <lineage>
        <taxon>Bacteria</taxon>
        <taxon>Bacillati</taxon>
        <taxon>Bacillota</taxon>
        <taxon>Tissierellia</taxon>
        <taxon>Tissierellales</taxon>
        <taxon>Peptoniphilaceae</taxon>
        <taxon>Peptoniphilus</taxon>
    </lineage>
</organism>
<dbReference type="SUPFAM" id="SSF53383">
    <property type="entry name" value="PLP-dependent transferases"/>
    <property type="match status" value="1"/>
</dbReference>
<gene>
    <name evidence="7" type="primary">bioF</name>
    <name evidence="7" type="ORF">PGLFYP46_00691</name>
</gene>
<comment type="similarity">
    <text evidence="5">Belongs to the class-II pyridoxal-phosphate-dependent aminotransferase family.</text>
</comment>
<dbReference type="InterPro" id="IPR004839">
    <property type="entry name" value="Aminotransferase_I/II_large"/>
</dbReference>
<evidence type="ECO:0000256" key="1">
    <source>
        <dbReference type="ARBA" id="ARBA00001933"/>
    </source>
</evidence>
<dbReference type="EC" id="2.3.1.47" evidence="7"/>
<dbReference type="Gene3D" id="3.90.1150.10">
    <property type="entry name" value="Aspartate Aminotransferase, domain 1"/>
    <property type="match status" value="1"/>
</dbReference>